<evidence type="ECO:0000313" key="3">
    <source>
        <dbReference type="EMBL" id="EJD33234.1"/>
    </source>
</evidence>
<dbReference type="AlphaFoldDB" id="J0CSH0"/>
<dbReference type="InParanoid" id="J0CSH0"/>
<accession>J0CSH0</accession>
<name>J0CSH0_AURST</name>
<dbReference type="PANTHER" id="PTHR45615:SF80">
    <property type="entry name" value="GRIP DOMAIN-CONTAINING PROTEIN"/>
    <property type="match status" value="1"/>
</dbReference>
<feature type="region of interest" description="Disordered" evidence="2">
    <location>
        <begin position="598"/>
        <end position="620"/>
    </location>
</feature>
<evidence type="ECO:0000256" key="2">
    <source>
        <dbReference type="SAM" id="MobiDB-lite"/>
    </source>
</evidence>
<keyword evidence="4" id="KW-1185">Reference proteome</keyword>
<gene>
    <name evidence="3" type="ORF">AURDEDRAFT_177687</name>
</gene>
<dbReference type="PANTHER" id="PTHR45615">
    <property type="entry name" value="MYOSIN HEAVY CHAIN, NON-MUSCLE"/>
    <property type="match status" value="1"/>
</dbReference>
<dbReference type="KEGG" id="adl:AURDEDRAFT_177687"/>
<dbReference type="EMBL" id="JH688351">
    <property type="protein sequence ID" value="EJD33234.1"/>
    <property type="molecule type" value="Genomic_DNA"/>
</dbReference>
<evidence type="ECO:0000256" key="1">
    <source>
        <dbReference type="SAM" id="Coils"/>
    </source>
</evidence>
<evidence type="ECO:0000313" key="4">
    <source>
        <dbReference type="Proteomes" id="UP000006514"/>
    </source>
</evidence>
<protein>
    <submittedName>
        <fullName evidence="3">Uncharacterized protein</fullName>
    </submittedName>
</protein>
<proteinExistence type="predicted"/>
<reference evidence="4" key="1">
    <citation type="journal article" date="2012" name="Science">
        <title>The Paleozoic origin of enzymatic lignin decomposition reconstructed from 31 fungal genomes.</title>
        <authorList>
            <person name="Floudas D."/>
            <person name="Binder M."/>
            <person name="Riley R."/>
            <person name="Barry K."/>
            <person name="Blanchette R.A."/>
            <person name="Henrissat B."/>
            <person name="Martinez A.T."/>
            <person name="Otillar R."/>
            <person name="Spatafora J.W."/>
            <person name="Yadav J.S."/>
            <person name="Aerts A."/>
            <person name="Benoit I."/>
            <person name="Boyd A."/>
            <person name="Carlson A."/>
            <person name="Copeland A."/>
            <person name="Coutinho P.M."/>
            <person name="de Vries R.P."/>
            <person name="Ferreira P."/>
            <person name="Findley K."/>
            <person name="Foster B."/>
            <person name="Gaskell J."/>
            <person name="Glotzer D."/>
            <person name="Gorecki P."/>
            <person name="Heitman J."/>
            <person name="Hesse C."/>
            <person name="Hori C."/>
            <person name="Igarashi K."/>
            <person name="Jurgens J.A."/>
            <person name="Kallen N."/>
            <person name="Kersten P."/>
            <person name="Kohler A."/>
            <person name="Kuees U."/>
            <person name="Kumar T.K.A."/>
            <person name="Kuo A."/>
            <person name="LaButti K."/>
            <person name="Larrondo L.F."/>
            <person name="Lindquist E."/>
            <person name="Ling A."/>
            <person name="Lombard V."/>
            <person name="Lucas S."/>
            <person name="Lundell T."/>
            <person name="Martin R."/>
            <person name="McLaughlin D.J."/>
            <person name="Morgenstern I."/>
            <person name="Morin E."/>
            <person name="Murat C."/>
            <person name="Nagy L.G."/>
            <person name="Nolan M."/>
            <person name="Ohm R.A."/>
            <person name="Patyshakuliyeva A."/>
            <person name="Rokas A."/>
            <person name="Ruiz-Duenas F.J."/>
            <person name="Sabat G."/>
            <person name="Salamov A."/>
            <person name="Samejima M."/>
            <person name="Schmutz J."/>
            <person name="Slot J.C."/>
            <person name="St John F."/>
            <person name="Stenlid J."/>
            <person name="Sun H."/>
            <person name="Sun S."/>
            <person name="Syed K."/>
            <person name="Tsang A."/>
            <person name="Wiebenga A."/>
            <person name="Young D."/>
            <person name="Pisabarro A."/>
            <person name="Eastwood D.C."/>
            <person name="Martin F."/>
            <person name="Cullen D."/>
            <person name="Grigoriev I.V."/>
            <person name="Hibbett D.S."/>
        </authorList>
    </citation>
    <scope>NUCLEOTIDE SEQUENCE [LARGE SCALE GENOMIC DNA]</scope>
    <source>
        <strain evidence="4">TFB10046</strain>
    </source>
</reference>
<dbReference type="Proteomes" id="UP000006514">
    <property type="component" value="Unassembled WGS sequence"/>
</dbReference>
<organism evidence="3 4">
    <name type="scientific">Auricularia subglabra (strain TFB-10046 / SS5)</name>
    <name type="common">White-rot fungus</name>
    <name type="synonym">Auricularia delicata (strain TFB10046)</name>
    <dbReference type="NCBI Taxonomy" id="717982"/>
    <lineage>
        <taxon>Eukaryota</taxon>
        <taxon>Fungi</taxon>
        <taxon>Dikarya</taxon>
        <taxon>Basidiomycota</taxon>
        <taxon>Agaricomycotina</taxon>
        <taxon>Agaricomycetes</taxon>
        <taxon>Auriculariales</taxon>
        <taxon>Auriculariaceae</taxon>
        <taxon>Auricularia</taxon>
    </lineage>
</organism>
<sequence>MFWAVVVDTRVNFVALLFSYFPRYLLAYPERTRFGKRLGKRVGNSVSRHRPGVHFHSASVTNTVALGMDGISGASHALGGQETGPMYELLRLYRDRDMRDAKILSLEQSLSAAKLAACAASGVGPDQTNESAQVQQLTESLRTQQAQLEELRSADCARTATIATLKASLDEKDSTIDGLKNIWRAQEGIAEQLQQELDQLRGQNAQIEETARERIAQLEEQLMVASANGDGNTLRDEPLGVTQEHAVLQQKQQEMGKQSSSAAGASSSEQVMTLISQLETLRESSKKALADKSSQLEEKARALDERNLALQHMQANVDDATKSAGTLGAQLDEANGTIQQLREDAHRRTVELEKVASRGAALRLDMDGLKRQLVIAHSHMMEAKRAAQQAIEEGETTKKQLADADARNATLESDLKESRWKESFGGQRIAGLLLEGKQLTAHVLESERERARLSNLLEAKTAEVVSLLSDSNDASSDLSGRMQKLTVCFTERVNEIAILKKAITERDRALTSRTEQLQQKSQELSAANTALRELRTRYEAMLPKLVQIFQAKLAQAVPKNQHDAQVSHPGSQLDAVRAQLAEAEARVSELDAQLLVTKNPGLGRPTPGTRIGSPIAPTPEPNASIEEIQLVKEPQERVQALENETAQFRSTSSAGVASTVNASGECNVHNTIADVLSTAKDKYDAARIWVTNMYMSDEASSIPQSDVFLAYHGDLNYHPRLTAADFFNVCEHVIPGVYIEKDVEAYIVKGMSKRRAPVRNSSELLLPRGSFAIIASPAPPVSATASAQPEKPITAVPPGKKELLDSGVQYDILDNPEVAASACHSRLRAWPADTHLDFKLWLRHHVLGLSRLACMHPNARTSEQALRRYLFARNAKDKVVSLGWCTEAPDIFRVPADSRGQLVGCL</sequence>
<feature type="region of interest" description="Disordered" evidence="2">
    <location>
        <begin position="250"/>
        <end position="269"/>
    </location>
</feature>
<feature type="compositionally biased region" description="Low complexity" evidence="2">
    <location>
        <begin position="259"/>
        <end position="268"/>
    </location>
</feature>
<feature type="coiled-coil region" evidence="1">
    <location>
        <begin position="183"/>
        <end position="228"/>
    </location>
</feature>
<keyword evidence="1" id="KW-0175">Coiled coil</keyword>
<dbReference type="eggNOG" id="ENOG502SBRG">
    <property type="taxonomic scope" value="Eukaryota"/>
</dbReference>